<feature type="non-terminal residue" evidence="2">
    <location>
        <position position="1"/>
    </location>
</feature>
<proteinExistence type="predicted"/>
<name>A0A0F9JEI3_9ZZZZ</name>
<gene>
    <name evidence="2" type="ORF">LCGC14_1465090</name>
</gene>
<comment type="caution">
    <text evidence="2">The sequence shown here is derived from an EMBL/GenBank/DDBJ whole genome shotgun (WGS) entry which is preliminary data.</text>
</comment>
<sequence>DREGLLGALFRRMDTDRKLYLLEEFLLVDDLGKPLGNVANETMNDAKTFAVRFISDLVSAGMQIEIEGIKSGKPMTDTETHYIEDFLRDILIAVDEYLTNRDIPDLRSYWGEQDSLRGRMAARCLIRMKDGEFIPDVLPWDTRHLLYDTGPNGLLWVAPKTFRTAQQIKAEYGENATKARGTRLEVLDLWKPTTNTVWVSKGKIARPQEQENHNIGYVPWVIQTQGAHTMLDIGYEEFRGESIYEATRKLFTSKSEFASILKTLTTGSFFGALQYESEAGTGAQKPQRPPFALRAVVPVEKGAGFKPMPINDIHNAARLYYSILEAAIQRGSRPSVDYGNLQFPLSAVAISRLTEASNDMLLPRLQALSLAYLKLCRMILLQYTAGNIKAKVGQEGAKTLYDPERLTGEFSIKFRFISTSPEQNIANMAIAAAAEPFFSKDTIRREILHQENPTEERDKMTVEGAVEEHTELRWIHQALTLAEMGREDEAKVIAHKLGFSLRQLKAGVVTPPAERKQEPSRRQVVPLGVGGGRTAGRETPARSAAESAETQAQSEAE</sequence>
<organism evidence="2">
    <name type="scientific">marine sediment metagenome</name>
    <dbReference type="NCBI Taxonomy" id="412755"/>
    <lineage>
        <taxon>unclassified sequences</taxon>
        <taxon>metagenomes</taxon>
        <taxon>ecological metagenomes</taxon>
    </lineage>
</organism>
<evidence type="ECO:0008006" key="3">
    <source>
        <dbReference type="Google" id="ProtNLM"/>
    </source>
</evidence>
<evidence type="ECO:0000256" key="1">
    <source>
        <dbReference type="SAM" id="MobiDB-lite"/>
    </source>
</evidence>
<dbReference type="EMBL" id="LAZR01010245">
    <property type="protein sequence ID" value="KKM68018.1"/>
    <property type="molecule type" value="Genomic_DNA"/>
</dbReference>
<dbReference type="AlphaFoldDB" id="A0A0F9JEI3"/>
<reference evidence="2" key="1">
    <citation type="journal article" date="2015" name="Nature">
        <title>Complex archaea that bridge the gap between prokaryotes and eukaryotes.</title>
        <authorList>
            <person name="Spang A."/>
            <person name="Saw J.H."/>
            <person name="Jorgensen S.L."/>
            <person name="Zaremba-Niedzwiedzka K."/>
            <person name="Martijn J."/>
            <person name="Lind A.E."/>
            <person name="van Eijk R."/>
            <person name="Schleper C."/>
            <person name="Guy L."/>
            <person name="Ettema T.J."/>
        </authorList>
    </citation>
    <scope>NUCLEOTIDE SEQUENCE</scope>
</reference>
<feature type="compositionally biased region" description="Low complexity" evidence="1">
    <location>
        <begin position="541"/>
        <end position="557"/>
    </location>
</feature>
<accession>A0A0F9JEI3</accession>
<feature type="region of interest" description="Disordered" evidence="1">
    <location>
        <begin position="509"/>
        <end position="557"/>
    </location>
</feature>
<protein>
    <recommendedName>
        <fullName evidence="3">Portal protein</fullName>
    </recommendedName>
</protein>
<evidence type="ECO:0000313" key="2">
    <source>
        <dbReference type="EMBL" id="KKM68018.1"/>
    </source>
</evidence>